<dbReference type="Proteomes" id="UP000298416">
    <property type="component" value="Unassembled WGS sequence"/>
</dbReference>
<dbReference type="AlphaFoldDB" id="A0A8X8ZQ52"/>
<dbReference type="InterPro" id="IPR032675">
    <property type="entry name" value="LRR_dom_sf"/>
</dbReference>
<evidence type="ECO:0000313" key="1">
    <source>
        <dbReference type="EMBL" id="KAG6413052.1"/>
    </source>
</evidence>
<protein>
    <recommendedName>
        <fullName evidence="3">Disease resistance protein RPS2</fullName>
    </recommendedName>
</protein>
<organism evidence="1">
    <name type="scientific">Salvia splendens</name>
    <name type="common">Scarlet sage</name>
    <dbReference type="NCBI Taxonomy" id="180675"/>
    <lineage>
        <taxon>Eukaryota</taxon>
        <taxon>Viridiplantae</taxon>
        <taxon>Streptophyta</taxon>
        <taxon>Embryophyta</taxon>
        <taxon>Tracheophyta</taxon>
        <taxon>Spermatophyta</taxon>
        <taxon>Magnoliopsida</taxon>
        <taxon>eudicotyledons</taxon>
        <taxon>Gunneridae</taxon>
        <taxon>Pentapetalae</taxon>
        <taxon>asterids</taxon>
        <taxon>lamiids</taxon>
        <taxon>Lamiales</taxon>
        <taxon>Lamiaceae</taxon>
        <taxon>Nepetoideae</taxon>
        <taxon>Mentheae</taxon>
        <taxon>Salviinae</taxon>
        <taxon>Salvia</taxon>
        <taxon>Salvia subgen. Calosphace</taxon>
        <taxon>core Calosphace</taxon>
    </lineage>
</organism>
<sequence>MGVQYLVNLRYLVITYLPPSIGRLTNLETQEEVHLPPAVMKMLKLRCIHVNTEAIYDKHCSSSERNNIESLSCVRISRFEHQEMLKSSPHLRRLKCWYAFRSPLPRTPRLAHAWETRDGEFQQLRFLKLDRISISEWKVKSSEHFPKLQNLVLSYCPNLEEIPSEIGEIGPLVTIEVRGQCLVSLVESARIIHQEQLEIGNDDLCLVVSTY</sequence>
<accession>A0A8X8ZQ52</accession>
<dbReference type="PANTHER" id="PTHR15140:SF37">
    <property type="entry name" value="UBIQUITIN-LIKE DOMAIN-CONTAINING PROTEIN"/>
    <property type="match status" value="1"/>
</dbReference>
<comment type="caution">
    <text evidence="1">The sequence shown here is derived from an EMBL/GenBank/DDBJ whole genome shotgun (WGS) entry which is preliminary data.</text>
</comment>
<evidence type="ECO:0000313" key="2">
    <source>
        <dbReference type="Proteomes" id="UP000298416"/>
    </source>
</evidence>
<evidence type="ECO:0008006" key="3">
    <source>
        <dbReference type="Google" id="ProtNLM"/>
    </source>
</evidence>
<proteinExistence type="predicted"/>
<dbReference type="Gene3D" id="3.80.10.10">
    <property type="entry name" value="Ribonuclease Inhibitor"/>
    <property type="match status" value="1"/>
</dbReference>
<dbReference type="PANTHER" id="PTHR15140">
    <property type="entry name" value="TUBULIN-SPECIFIC CHAPERONE E"/>
    <property type="match status" value="1"/>
</dbReference>
<keyword evidence="2" id="KW-1185">Reference proteome</keyword>
<dbReference type="SUPFAM" id="SSF52058">
    <property type="entry name" value="L domain-like"/>
    <property type="match status" value="1"/>
</dbReference>
<reference evidence="1" key="1">
    <citation type="submission" date="2018-01" db="EMBL/GenBank/DDBJ databases">
        <authorList>
            <person name="Mao J.F."/>
        </authorList>
    </citation>
    <scope>NUCLEOTIDE SEQUENCE</scope>
    <source>
        <strain evidence="1">Huo1</strain>
        <tissue evidence="1">Leaf</tissue>
    </source>
</reference>
<gene>
    <name evidence="1" type="ORF">SASPL_125751</name>
</gene>
<dbReference type="EMBL" id="PNBA02000009">
    <property type="protein sequence ID" value="KAG6413052.1"/>
    <property type="molecule type" value="Genomic_DNA"/>
</dbReference>
<reference evidence="1" key="2">
    <citation type="submission" date="2020-08" db="EMBL/GenBank/DDBJ databases">
        <title>Plant Genome Project.</title>
        <authorList>
            <person name="Zhang R.-G."/>
        </authorList>
    </citation>
    <scope>NUCLEOTIDE SEQUENCE</scope>
    <source>
        <strain evidence="1">Huo1</strain>
        <tissue evidence="1">Leaf</tissue>
    </source>
</reference>
<name>A0A8X8ZQ52_SALSN</name>